<name>A0A2V1HX91_9MICO</name>
<dbReference type="InterPro" id="IPR032710">
    <property type="entry name" value="NTF2-like_dom_sf"/>
</dbReference>
<dbReference type="EMBL" id="QEOP01000001">
    <property type="protein sequence ID" value="PVZ95870.1"/>
    <property type="molecule type" value="Genomic_DNA"/>
</dbReference>
<dbReference type="InterPro" id="IPR027843">
    <property type="entry name" value="DUF4440"/>
</dbReference>
<dbReference type="OrthoDB" id="7845843at2"/>
<evidence type="ECO:0000313" key="2">
    <source>
        <dbReference type="EMBL" id="PVZ95870.1"/>
    </source>
</evidence>
<sequence length="123" mass="13567">MWEAESAAFALVKEAEQALLRSAVRGDKEQLASLLSPDFAEIGRSGRRWTSDEIVEALEAEEPRPAPGTSEWLYNQLGPDLVLVQFRVHRAEGDSRHTSLWDTSGHDGSVMRFHPGTPVLPSG</sequence>
<accession>A0A2V1HX91</accession>
<dbReference type="AlphaFoldDB" id="A0A2V1HX91"/>
<proteinExistence type="predicted"/>
<dbReference type="Pfam" id="PF14534">
    <property type="entry name" value="DUF4440"/>
    <property type="match status" value="1"/>
</dbReference>
<organism evidence="2 3">
    <name type="scientific">Amnibacterium flavum</name>
    <dbReference type="NCBI Taxonomy" id="2173173"/>
    <lineage>
        <taxon>Bacteria</taxon>
        <taxon>Bacillati</taxon>
        <taxon>Actinomycetota</taxon>
        <taxon>Actinomycetes</taxon>
        <taxon>Micrococcales</taxon>
        <taxon>Microbacteriaceae</taxon>
        <taxon>Amnibacterium</taxon>
    </lineage>
</organism>
<reference evidence="2 3" key="1">
    <citation type="submission" date="2018-05" db="EMBL/GenBank/DDBJ databases">
        <title>Amnibacterium sp. M8JJ-5, whole genome shotgun sequence.</title>
        <authorList>
            <person name="Tuo L."/>
        </authorList>
    </citation>
    <scope>NUCLEOTIDE SEQUENCE [LARGE SCALE GENOMIC DNA]</scope>
    <source>
        <strain evidence="2 3">M8JJ-5</strain>
    </source>
</reference>
<dbReference type="SUPFAM" id="SSF54427">
    <property type="entry name" value="NTF2-like"/>
    <property type="match status" value="1"/>
</dbReference>
<keyword evidence="3" id="KW-1185">Reference proteome</keyword>
<gene>
    <name evidence="2" type="ORF">DDQ50_05240</name>
</gene>
<dbReference type="Proteomes" id="UP000244893">
    <property type="component" value="Unassembled WGS sequence"/>
</dbReference>
<protein>
    <submittedName>
        <fullName evidence="2">DUF4440 domain-containing protein</fullName>
    </submittedName>
</protein>
<dbReference type="RefSeq" id="WP_116755604.1">
    <property type="nucleotide sequence ID" value="NZ_JBHUEX010000001.1"/>
</dbReference>
<evidence type="ECO:0000259" key="1">
    <source>
        <dbReference type="Pfam" id="PF14534"/>
    </source>
</evidence>
<dbReference type="Gene3D" id="3.10.450.50">
    <property type="match status" value="1"/>
</dbReference>
<comment type="caution">
    <text evidence="2">The sequence shown here is derived from an EMBL/GenBank/DDBJ whole genome shotgun (WGS) entry which is preliminary data.</text>
</comment>
<feature type="domain" description="DUF4440" evidence="1">
    <location>
        <begin position="12"/>
        <end position="100"/>
    </location>
</feature>
<evidence type="ECO:0000313" key="3">
    <source>
        <dbReference type="Proteomes" id="UP000244893"/>
    </source>
</evidence>